<evidence type="ECO:0000256" key="5">
    <source>
        <dbReference type="SAM" id="MobiDB-lite"/>
    </source>
</evidence>
<keyword evidence="3" id="KW-0964">Secreted</keyword>
<evidence type="ECO:0000313" key="7">
    <source>
        <dbReference type="EMBL" id="GMT21305.1"/>
    </source>
</evidence>
<feature type="transmembrane region" description="Helical" evidence="6">
    <location>
        <begin position="141"/>
        <end position="163"/>
    </location>
</feature>
<dbReference type="GO" id="GO:0005576">
    <property type="term" value="C:extracellular region"/>
    <property type="evidence" value="ECO:0007669"/>
    <property type="project" value="UniProtKB-SubCell"/>
</dbReference>
<comment type="caution">
    <text evidence="7">The sequence shown here is derived from an EMBL/GenBank/DDBJ whole genome shotgun (WGS) entry which is preliminary data.</text>
</comment>
<dbReference type="InterPro" id="IPR038479">
    <property type="entry name" value="Transthyretin-like_sf"/>
</dbReference>
<dbReference type="Gene3D" id="2.60.40.3330">
    <property type="match status" value="1"/>
</dbReference>
<feature type="transmembrane region" description="Helical" evidence="6">
    <location>
        <begin position="34"/>
        <end position="58"/>
    </location>
</feature>
<feature type="region of interest" description="Disordered" evidence="5">
    <location>
        <begin position="79"/>
        <end position="107"/>
    </location>
</feature>
<name>A0AAV5VP33_9BILA</name>
<evidence type="ECO:0000256" key="3">
    <source>
        <dbReference type="ARBA" id="ARBA00022525"/>
    </source>
</evidence>
<dbReference type="PANTHER" id="PTHR21700">
    <property type="entry name" value="TRANSTHYRETIN-LIKE FAMILY PROTEIN-RELATED"/>
    <property type="match status" value="1"/>
</dbReference>
<comment type="similarity">
    <text evidence="2">Belongs to the nematode transthyretin-like family.</text>
</comment>
<gene>
    <name evidence="7" type="ORF">PFISCL1PPCAC_12602</name>
</gene>
<comment type="subcellular location">
    <subcellularLocation>
        <location evidence="1">Secreted</location>
    </subcellularLocation>
</comment>
<evidence type="ECO:0000256" key="6">
    <source>
        <dbReference type="SAM" id="Phobius"/>
    </source>
</evidence>
<sequence length="284" mass="32030">MHRSEPYVQGATGIVQLAAAMLVLVACSKQRHDFLIPMMVVWALVVVSLVVFACMATFGNFSKTSRLQNGVRNLDTAEQKSLEHEKEIDSRETETEEKMRKEMENEQNERNQKYWGFFRDDTPLETVRCKQIISERATKRLFMLLLLVFPSLLSLSSAGLIGFTQSAAVRGVLMCHDKPASHVTLKLYDDDSGPDLDDLMDEGESDAEGHFSLSGTETELMTIDPKLNIYHDCDDGLVPCQRRITIFLPKKYVSRGEHPDKVYDAGIIQLAGKLSGETRDCLHR</sequence>
<keyword evidence="6" id="KW-0472">Membrane</keyword>
<dbReference type="PROSITE" id="PS51257">
    <property type="entry name" value="PROKAR_LIPOPROTEIN"/>
    <property type="match status" value="1"/>
</dbReference>
<dbReference type="InterPro" id="IPR001534">
    <property type="entry name" value="Transthyretin-like"/>
</dbReference>
<dbReference type="EMBL" id="BTSY01000004">
    <property type="protein sequence ID" value="GMT21305.1"/>
    <property type="molecule type" value="Genomic_DNA"/>
</dbReference>
<protein>
    <submittedName>
        <fullName evidence="7">Uncharacterized protein</fullName>
    </submittedName>
</protein>
<dbReference type="Proteomes" id="UP001432322">
    <property type="component" value="Unassembled WGS sequence"/>
</dbReference>
<feature type="transmembrane region" description="Helical" evidence="6">
    <location>
        <begin position="7"/>
        <end position="28"/>
    </location>
</feature>
<keyword evidence="8" id="KW-1185">Reference proteome</keyword>
<keyword evidence="6" id="KW-1133">Transmembrane helix</keyword>
<keyword evidence="6" id="KW-0812">Transmembrane</keyword>
<organism evidence="7 8">
    <name type="scientific">Pristionchus fissidentatus</name>
    <dbReference type="NCBI Taxonomy" id="1538716"/>
    <lineage>
        <taxon>Eukaryota</taxon>
        <taxon>Metazoa</taxon>
        <taxon>Ecdysozoa</taxon>
        <taxon>Nematoda</taxon>
        <taxon>Chromadorea</taxon>
        <taxon>Rhabditida</taxon>
        <taxon>Rhabditina</taxon>
        <taxon>Diplogasteromorpha</taxon>
        <taxon>Diplogasteroidea</taxon>
        <taxon>Neodiplogasteridae</taxon>
        <taxon>Pristionchus</taxon>
    </lineage>
</organism>
<reference evidence="7" key="1">
    <citation type="submission" date="2023-10" db="EMBL/GenBank/DDBJ databases">
        <title>Genome assembly of Pristionchus species.</title>
        <authorList>
            <person name="Yoshida K."/>
            <person name="Sommer R.J."/>
        </authorList>
    </citation>
    <scope>NUCLEOTIDE SEQUENCE</scope>
    <source>
        <strain evidence="7">RS5133</strain>
    </source>
</reference>
<proteinExistence type="inferred from homology"/>
<evidence type="ECO:0000256" key="2">
    <source>
        <dbReference type="ARBA" id="ARBA00010112"/>
    </source>
</evidence>
<evidence type="ECO:0000256" key="4">
    <source>
        <dbReference type="ARBA" id="ARBA00022729"/>
    </source>
</evidence>
<evidence type="ECO:0000313" key="8">
    <source>
        <dbReference type="Proteomes" id="UP001432322"/>
    </source>
</evidence>
<accession>A0AAV5VP33</accession>
<dbReference type="AlphaFoldDB" id="A0AAV5VP33"/>
<feature type="non-terminal residue" evidence="7">
    <location>
        <position position="284"/>
    </location>
</feature>
<dbReference type="Pfam" id="PF01060">
    <property type="entry name" value="TTR-52"/>
    <property type="match status" value="1"/>
</dbReference>
<dbReference type="GO" id="GO:0009986">
    <property type="term" value="C:cell surface"/>
    <property type="evidence" value="ECO:0007669"/>
    <property type="project" value="InterPro"/>
</dbReference>
<dbReference type="PANTHER" id="PTHR21700:SF3">
    <property type="entry name" value="TRANSTHYRETIN-LIKE PROTEIN 5"/>
    <property type="match status" value="1"/>
</dbReference>
<keyword evidence="4" id="KW-0732">Signal</keyword>
<evidence type="ECO:0000256" key="1">
    <source>
        <dbReference type="ARBA" id="ARBA00004613"/>
    </source>
</evidence>